<name>A0A8J7STL8_9RHOB</name>
<dbReference type="Proteomes" id="UP000619033">
    <property type="component" value="Unassembled WGS sequence"/>
</dbReference>
<keyword evidence="2" id="KW-1185">Reference proteome</keyword>
<dbReference type="EMBL" id="JAESVP010000001">
    <property type="protein sequence ID" value="MBL4926686.1"/>
    <property type="molecule type" value="Genomic_DNA"/>
</dbReference>
<sequence>MSVQTALGRLRAALMLLPALLALAVLALVPVGVMPAQDSSGGIVMVICSGDGPVSMTFNPATGEVTPAKPTPAKPGCDWTMAQFISDLGQPVALPLPAFGTRRAAPALAADLWRPAHDPRGLQARGPPSVI</sequence>
<evidence type="ECO:0000313" key="1">
    <source>
        <dbReference type="EMBL" id="MBL4926686.1"/>
    </source>
</evidence>
<proteinExistence type="predicted"/>
<protein>
    <recommendedName>
        <fullName evidence="3">DUF2946 domain-containing protein</fullName>
    </recommendedName>
</protein>
<dbReference type="RefSeq" id="WP_202657465.1">
    <property type="nucleotide sequence ID" value="NZ_JAESVP010000001.1"/>
</dbReference>
<evidence type="ECO:0008006" key="3">
    <source>
        <dbReference type="Google" id="ProtNLM"/>
    </source>
</evidence>
<reference evidence="1" key="1">
    <citation type="submission" date="2021-01" db="EMBL/GenBank/DDBJ databases">
        <title>Genome seq and assembly of Tabrizicola sp. KVB23.</title>
        <authorList>
            <person name="Chhetri G."/>
        </authorList>
    </citation>
    <scope>NUCLEOTIDE SEQUENCE</scope>
    <source>
        <strain evidence="1">KVB23</strain>
    </source>
</reference>
<evidence type="ECO:0000313" key="2">
    <source>
        <dbReference type="Proteomes" id="UP000619033"/>
    </source>
</evidence>
<organism evidence="1 2">
    <name type="scientific">Fuscibacter oryzae</name>
    <dbReference type="NCBI Taxonomy" id="2803939"/>
    <lineage>
        <taxon>Bacteria</taxon>
        <taxon>Pseudomonadati</taxon>
        <taxon>Pseudomonadota</taxon>
        <taxon>Alphaproteobacteria</taxon>
        <taxon>Rhodobacterales</taxon>
        <taxon>Paracoccaceae</taxon>
        <taxon>Fuscibacter</taxon>
    </lineage>
</organism>
<dbReference type="AlphaFoldDB" id="A0A8J7STL8"/>
<comment type="caution">
    <text evidence="1">The sequence shown here is derived from an EMBL/GenBank/DDBJ whole genome shotgun (WGS) entry which is preliminary data.</text>
</comment>
<gene>
    <name evidence="1" type="ORF">JI744_01080</name>
</gene>
<accession>A0A8J7STL8</accession>